<proteinExistence type="predicted"/>
<evidence type="ECO:0000313" key="4">
    <source>
        <dbReference type="EMBL" id="AIY16801.1"/>
    </source>
</evidence>
<feature type="signal peptide" evidence="3">
    <location>
        <begin position="1"/>
        <end position="29"/>
    </location>
</feature>
<feature type="region of interest" description="Disordered" evidence="1">
    <location>
        <begin position="93"/>
        <end position="122"/>
    </location>
</feature>
<evidence type="ECO:0000256" key="3">
    <source>
        <dbReference type="SAM" id="SignalP"/>
    </source>
</evidence>
<evidence type="ECO:0000313" key="6">
    <source>
        <dbReference type="Proteomes" id="UP000030300"/>
    </source>
</evidence>
<feature type="transmembrane region" description="Helical" evidence="2">
    <location>
        <begin position="51"/>
        <end position="73"/>
    </location>
</feature>
<dbReference type="EMBL" id="WBVM01000002">
    <property type="protein sequence ID" value="KAB2809198.1"/>
    <property type="molecule type" value="Genomic_DNA"/>
</dbReference>
<dbReference type="Proteomes" id="UP000030300">
    <property type="component" value="Chromosome"/>
</dbReference>
<dbReference type="RefSeq" id="WP_038677746.1">
    <property type="nucleotide sequence ID" value="NZ_BJMC01000008.1"/>
</dbReference>
<sequence length="122" mass="12310">MTSTAVRRLLAACTLVGVSALLVVGGAGAASADTPVPQPGSWEPKPDIDVLHAFLVLGGIPLLVFVVITLLYVAPALARGENLGVNALEPESQWLGGPRKAAGELAEPDSEDSKAGGAGGTW</sequence>
<keyword evidence="3" id="KW-0732">Signal</keyword>
<dbReference type="GeneID" id="96608956"/>
<reference evidence="5 7" key="2">
    <citation type="submission" date="2019-09" db="EMBL/GenBank/DDBJ databases">
        <title>Pimelobacter sp. isolated from Paulinella.</title>
        <authorList>
            <person name="Jeong S.E."/>
        </authorList>
    </citation>
    <scope>NUCLEOTIDE SEQUENCE [LARGE SCALE GENOMIC DNA]</scope>
    <source>
        <strain evidence="5 7">Pch-N</strain>
    </source>
</reference>
<feature type="chain" id="PRO_5035986803" evidence="3">
    <location>
        <begin position="30"/>
        <end position="122"/>
    </location>
</feature>
<dbReference type="eggNOG" id="ENOG5031XVV">
    <property type="taxonomic scope" value="Bacteria"/>
</dbReference>
<dbReference type="STRING" id="2045.KR76_08525"/>
<evidence type="ECO:0000256" key="1">
    <source>
        <dbReference type="SAM" id="MobiDB-lite"/>
    </source>
</evidence>
<keyword evidence="2" id="KW-0812">Transmembrane</keyword>
<dbReference type="EMBL" id="CP009896">
    <property type="protein sequence ID" value="AIY16801.1"/>
    <property type="molecule type" value="Genomic_DNA"/>
</dbReference>
<dbReference type="Proteomes" id="UP000449906">
    <property type="component" value="Unassembled WGS sequence"/>
</dbReference>
<dbReference type="KEGG" id="psim:KR76_08525"/>
<evidence type="ECO:0000313" key="5">
    <source>
        <dbReference type="EMBL" id="KAB2809198.1"/>
    </source>
</evidence>
<keyword evidence="2" id="KW-1133">Transmembrane helix</keyword>
<name>A0A0A1DHE7_NOCSI</name>
<dbReference type="OrthoDB" id="3786531at2"/>
<dbReference type="HOGENOM" id="CLU_2024314_0_0_11"/>
<accession>A0A0A1DHE7</accession>
<reference evidence="4 6" key="1">
    <citation type="journal article" date="2015" name="Genome Announc.">
        <title>Complete Genome Sequence of Steroid-Transforming Nocardioides simplex VKM Ac-2033D.</title>
        <authorList>
            <person name="Shtratnikova V.Y."/>
            <person name="Schelkunov M.I."/>
            <person name="Pekov Y.A."/>
            <person name="Fokina V.V."/>
            <person name="Logacheva M.D."/>
            <person name="Sokolov S.L."/>
            <person name="Bragin E.Y."/>
            <person name="Ashapkin V.V."/>
            <person name="Donova M.V."/>
        </authorList>
    </citation>
    <scope>NUCLEOTIDE SEQUENCE [LARGE SCALE GENOMIC DNA]</scope>
    <source>
        <strain evidence="4 6">VKM Ac-2033D</strain>
    </source>
</reference>
<keyword evidence="2" id="KW-0472">Membrane</keyword>
<gene>
    <name evidence="5" type="ORF">F9L07_19305</name>
    <name evidence="4" type="ORF">KR76_08525</name>
</gene>
<dbReference type="AlphaFoldDB" id="A0A0A1DHE7"/>
<protein>
    <submittedName>
        <fullName evidence="4">Uncharacterized protein</fullName>
    </submittedName>
</protein>
<evidence type="ECO:0000313" key="7">
    <source>
        <dbReference type="Proteomes" id="UP000449906"/>
    </source>
</evidence>
<organism evidence="4 6">
    <name type="scientific">Nocardioides simplex</name>
    <name type="common">Arthrobacter simplex</name>
    <dbReference type="NCBI Taxonomy" id="2045"/>
    <lineage>
        <taxon>Bacteria</taxon>
        <taxon>Bacillati</taxon>
        <taxon>Actinomycetota</taxon>
        <taxon>Actinomycetes</taxon>
        <taxon>Propionibacteriales</taxon>
        <taxon>Nocardioidaceae</taxon>
        <taxon>Pimelobacter</taxon>
    </lineage>
</organism>
<evidence type="ECO:0000256" key="2">
    <source>
        <dbReference type="SAM" id="Phobius"/>
    </source>
</evidence>
<keyword evidence="6" id="KW-1185">Reference proteome</keyword>